<dbReference type="InterPro" id="IPR003329">
    <property type="entry name" value="Cytidylyl_trans"/>
</dbReference>
<dbReference type="Proteomes" id="UP000602076">
    <property type="component" value="Unassembled WGS sequence"/>
</dbReference>
<keyword evidence="2" id="KW-1185">Reference proteome</keyword>
<dbReference type="AlphaFoldDB" id="A0A927CXY4"/>
<dbReference type="CDD" id="cd02518">
    <property type="entry name" value="GT2_SpsF"/>
    <property type="match status" value="1"/>
</dbReference>
<reference evidence="1" key="1">
    <citation type="submission" date="2020-09" db="EMBL/GenBank/DDBJ databases">
        <title>Bacillus faecalis sp. nov., a moderately halophilic bacterium isolated from cow faeces.</title>
        <authorList>
            <person name="Jiang L."/>
            <person name="Lee J."/>
        </authorList>
    </citation>
    <scope>NUCLEOTIDE SEQUENCE</scope>
    <source>
        <strain evidence="1">AGMB 02131</strain>
    </source>
</reference>
<proteinExistence type="predicted"/>
<name>A0A927CXY4_9BACI</name>
<dbReference type="RefSeq" id="WP_190999203.1">
    <property type="nucleotide sequence ID" value="NZ_JACXSI010000041.1"/>
</dbReference>
<dbReference type="PANTHER" id="PTHR42866">
    <property type="entry name" value="3-DEOXY-MANNO-OCTULOSONATE CYTIDYLYLTRANSFERASE"/>
    <property type="match status" value="1"/>
</dbReference>
<dbReference type="InterPro" id="IPR029044">
    <property type="entry name" value="Nucleotide-diphossugar_trans"/>
</dbReference>
<evidence type="ECO:0000313" key="2">
    <source>
        <dbReference type="Proteomes" id="UP000602076"/>
    </source>
</evidence>
<dbReference type="PANTHER" id="PTHR42866:SF1">
    <property type="entry name" value="SPORE COAT POLYSACCHARIDE BIOSYNTHESIS PROTEIN SPSF"/>
    <property type="match status" value="1"/>
</dbReference>
<dbReference type="Gene3D" id="3.90.550.10">
    <property type="entry name" value="Spore Coat Polysaccharide Biosynthesis Protein SpsA, Chain A"/>
    <property type="match status" value="1"/>
</dbReference>
<protein>
    <submittedName>
        <fullName evidence="1">Glycosyltransferase family protein</fullName>
    </submittedName>
</protein>
<accession>A0A927CXY4</accession>
<dbReference type="SUPFAM" id="SSF53448">
    <property type="entry name" value="Nucleotide-diphospho-sugar transferases"/>
    <property type="match status" value="1"/>
</dbReference>
<evidence type="ECO:0000313" key="1">
    <source>
        <dbReference type="EMBL" id="MBD3109666.1"/>
    </source>
</evidence>
<sequence>MKVVAIIQARMGSTRLPGKVLKQVMNKPLLDYQIERLKRAKMLDDIVIATTVIERDKEIVRYCEERSLSYFKGSEQDVLSRYYEAAQNVNADVIVRITSDCPIIDPAVVDDVISHFLQDPSFDYVSNTIERTYPRGMDTEVFPFAVLNRVHQEATAYPDREHVTSYIVRHPHKFHIKQVKQETDESGFRLTVDTPEDLQVIEHILQHLYVQSPFFSQQDVIAFLKQRPDVVRLNENIQQKRS</sequence>
<dbReference type="GO" id="GO:0005829">
    <property type="term" value="C:cytosol"/>
    <property type="evidence" value="ECO:0007669"/>
    <property type="project" value="TreeGrafter"/>
</dbReference>
<comment type="caution">
    <text evidence="1">The sequence shown here is derived from an EMBL/GenBank/DDBJ whole genome shotgun (WGS) entry which is preliminary data.</text>
</comment>
<dbReference type="Pfam" id="PF02348">
    <property type="entry name" value="CTP_transf_3"/>
    <property type="match status" value="1"/>
</dbReference>
<gene>
    <name evidence="1" type="ORF">IEO70_15060</name>
</gene>
<organism evidence="1 2">
    <name type="scientific">Peribacillus faecalis</name>
    <dbReference type="NCBI Taxonomy" id="2772559"/>
    <lineage>
        <taxon>Bacteria</taxon>
        <taxon>Bacillati</taxon>
        <taxon>Bacillota</taxon>
        <taxon>Bacilli</taxon>
        <taxon>Bacillales</taxon>
        <taxon>Bacillaceae</taxon>
        <taxon>Peribacillus</taxon>
    </lineage>
</organism>
<dbReference type="EMBL" id="JACXSI010000041">
    <property type="protein sequence ID" value="MBD3109666.1"/>
    <property type="molecule type" value="Genomic_DNA"/>
</dbReference>